<organism evidence="3 4">
    <name type="scientific">Amylocarpus encephaloides</name>
    <dbReference type="NCBI Taxonomy" id="45428"/>
    <lineage>
        <taxon>Eukaryota</taxon>
        <taxon>Fungi</taxon>
        <taxon>Dikarya</taxon>
        <taxon>Ascomycota</taxon>
        <taxon>Pezizomycotina</taxon>
        <taxon>Leotiomycetes</taxon>
        <taxon>Helotiales</taxon>
        <taxon>Helotiales incertae sedis</taxon>
        <taxon>Amylocarpus</taxon>
    </lineage>
</organism>
<keyword evidence="4" id="KW-1185">Reference proteome</keyword>
<dbReference type="GO" id="GO:0005634">
    <property type="term" value="C:nucleus"/>
    <property type="evidence" value="ECO:0007669"/>
    <property type="project" value="TreeGrafter"/>
</dbReference>
<gene>
    <name evidence="3" type="ORF">BJ875DRAFT_507495</name>
</gene>
<dbReference type="AlphaFoldDB" id="A0A9P8C1P5"/>
<sequence>MGRPQSQSKLEPHPIVKIDGRQGEGGGQLVRLKAQHVSCINYLADATAAEVTDVVVGSKSVGFRPTIPPADILNRNIKIKSDSAGSVLLVFQALLPFLVFASSKEATPVSLEIQGGTNVNFSPLLPSLERFGIQVERELGSRGWSHGTRAIGSAKFKIHPLPFGKSLTTPNWPLDRGEITRIDASIIVPLAMHDSLQSTLHFELGLVFAEAEANILLLEDSKHHTRMYLLLVAHTSTGLRFGRDWLYDKSAKKKSWDQLSTEMAQGVVDALDRDVQKGGLVDEHLQDQLIVFQSLADGKSQIPGFLNTATSNGERTHTTTARWVTSQLLPGLKWIDNGRMCEGLGWTSGYPEVETTQEAADAVAAVHAT</sequence>
<dbReference type="OrthoDB" id="25029at2759"/>
<dbReference type="Gene3D" id="3.65.10.20">
    <property type="entry name" value="RNA 3'-terminal phosphate cyclase domain"/>
    <property type="match status" value="1"/>
</dbReference>
<dbReference type="GO" id="GO:0003963">
    <property type="term" value="F:RNA-3'-phosphate cyclase activity"/>
    <property type="evidence" value="ECO:0007669"/>
    <property type="project" value="TreeGrafter"/>
</dbReference>
<dbReference type="InterPro" id="IPR023797">
    <property type="entry name" value="RNA3'_phos_cyclase_dom"/>
</dbReference>
<dbReference type="InterPro" id="IPR037136">
    <property type="entry name" value="RNA3'_phos_cyclase_dom_sf"/>
</dbReference>
<dbReference type="GO" id="GO:0006396">
    <property type="term" value="P:RNA processing"/>
    <property type="evidence" value="ECO:0007669"/>
    <property type="project" value="InterPro"/>
</dbReference>
<evidence type="ECO:0000259" key="2">
    <source>
        <dbReference type="Pfam" id="PF01137"/>
    </source>
</evidence>
<evidence type="ECO:0000313" key="3">
    <source>
        <dbReference type="EMBL" id="KAG9230157.1"/>
    </source>
</evidence>
<feature type="region of interest" description="Disordered" evidence="1">
    <location>
        <begin position="1"/>
        <end position="22"/>
    </location>
</feature>
<dbReference type="PANTHER" id="PTHR11096">
    <property type="entry name" value="RNA 3' TERMINAL PHOSPHATE CYCLASE"/>
    <property type="match status" value="1"/>
</dbReference>
<accession>A0A9P8C1P5</accession>
<dbReference type="InterPro" id="IPR000228">
    <property type="entry name" value="RNA3'_term_phos_cyc"/>
</dbReference>
<name>A0A9P8C1P5_9HELO</name>
<dbReference type="Proteomes" id="UP000824998">
    <property type="component" value="Unassembled WGS sequence"/>
</dbReference>
<dbReference type="PANTHER" id="PTHR11096:SF0">
    <property type="entry name" value="RNA 3'-TERMINAL PHOSPHATE CYCLASE"/>
    <property type="match status" value="1"/>
</dbReference>
<dbReference type="EMBL" id="MU251696">
    <property type="protein sequence ID" value="KAG9230157.1"/>
    <property type="molecule type" value="Genomic_DNA"/>
</dbReference>
<dbReference type="InterPro" id="IPR013792">
    <property type="entry name" value="RNA3'P_cycl/enolpyr_Trfase_a/b"/>
</dbReference>
<dbReference type="SUPFAM" id="SSF55205">
    <property type="entry name" value="EPT/RTPC-like"/>
    <property type="match status" value="1"/>
</dbReference>
<dbReference type="InterPro" id="IPR036553">
    <property type="entry name" value="RPTC_insert"/>
</dbReference>
<feature type="domain" description="RNA 3'-terminal phosphate cyclase" evidence="2">
    <location>
        <begin position="32"/>
        <end position="329"/>
    </location>
</feature>
<comment type="caution">
    <text evidence="3">The sequence shown here is derived from an EMBL/GenBank/DDBJ whole genome shotgun (WGS) entry which is preliminary data.</text>
</comment>
<protein>
    <submittedName>
        <fullName evidence="3">RNA 3'-terminal phosphate cyclase domain-containing protein</fullName>
    </submittedName>
</protein>
<evidence type="ECO:0000313" key="4">
    <source>
        <dbReference type="Proteomes" id="UP000824998"/>
    </source>
</evidence>
<reference evidence="3" key="1">
    <citation type="journal article" date="2021" name="IMA Fungus">
        <title>Genomic characterization of three marine fungi, including Emericellopsis atlantica sp. nov. with signatures of a generalist lifestyle and marine biomass degradation.</title>
        <authorList>
            <person name="Hagestad O.C."/>
            <person name="Hou L."/>
            <person name="Andersen J.H."/>
            <person name="Hansen E.H."/>
            <person name="Altermark B."/>
            <person name="Li C."/>
            <person name="Kuhnert E."/>
            <person name="Cox R.J."/>
            <person name="Crous P.W."/>
            <person name="Spatafora J.W."/>
            <person name="Lail K."/>
            <person name="Amirebrahimi M."/>
            <person name="Lipzen A."/>
            <person name="Pangilinan J."/>
            <person name="Andreopoulos W."/>
            <person name="Hayes R.D."/>
            <person name="Ng V."/>
            <person name="Grigoriev I.V."/>
            <person name="Jackson S.A."/>
            <person name="Sutton T.D.S."/>
            <person name="Dobson A.D.W."/>
            <person name="Rama T."/>
        </authorList>
    </citation>
    <scope>NUCLEOTIDE SEQUENCE</scope>
    <source>
        <strain evidence="3">TRa018bII</strain>
    </source>
</reference>
<dbReference type="Gene3D" id="3.30.360.20">
    <property type="entry name" value="RNA 3'-terminal phosphate cyclase, insert domain"/>
    <property type="match status" value="1"/>
</dbReference>
<evidence type="ECO:0000256" key="1">
    <source>
        <dbReference type="SAM" id="MobiDB-lite"/>
    </source>
</evidence>
<dbReference type="Pfam" id="PF01137">
    <property type="entry name" value="RTC"/>
    <property type="match status" value="1"/>
</dbReference>
<proteinExistence type="predicted"/>
<feature type="compositionally biased region" description="Basic and acidic residues" evidence="1">
    <location>
        <begin position="10"/>
        <end position="22"/>
    </location>
</feature>